<feature type="DNA-binding region" description="H-T-H motif" evidence="2">
    <location>
        <begin position="36"/>
        <end position="55"/>
    </location>
</feature>
<dbReference type="PROSITE" id="PS50977">
    <property type="entry name" value="HTH_TETR_2"/>
    <property type="match status" value="1"/>
</dbReference>
<dbReference type="Proteomes" id="UP000239209">
    <property type="component" value="Unassembled WGS sequence"/>
</dbReference>
<accession>A0A2T0SFF0</accession>
<dbReference type="InterPro" id="IPR001647">
    <property type="entry name" value="HTH_TetR"/>
</dbReference>
<proteinExistence type="predicted"/>
<dbReference type="Pfam" id="PF00440">
    <property type="entry name" value="TetR_N"/>
    <property type="match status" value="1"/>
</dbReference>
<dbReference type="InterPro" id="IPR041678">
    <property type="entry name" value="TetR_C_16"/>
</dbReference>
<dbReference type="SUPFAM" id="SSF46689">
    <property type="entry name" value="Homeodomain-like"/>
    <property type="match status" value="1"/>
</dbReference>
<dbReference type="OrthoDB" id="3210235at2"/>
<dbReference type="GO" id="GO:0003700">
    <property type="term" value="F:DNA-binding transcription factor activity"/>
    <property type="evidence" value="ECO:0007669"/>
    <property type="project" value="TreeGrafter"/>
</dbReference>
<organism evidence="4 5">
    <name type="scientific">Pseudosporangium ferrugineum</name>
    <dbReference type="NCBI Taxonomy" id="439699"/>
    <lineage>
        <taxon>Bacteria</taxon>
        <taxon>Bacillati</taxon>
        <taxon>Actinomycetota</taxon>
        <taxon>Actinomycetes</taxon>
        <taxon>Micromonosporales</taxon>
        <taxon>Micromonosporaceae</taxon>
        <taxon>Pseudosporangium</taxon>
    </lineage>
</organism>
<dbReference type="InterPro" id="IPR036271">
    <property type="entry name" value="Tet_transcr_reg_TetR-rel_C_sf"/>
</dbReference>
<dbReference type="InterPro" id="IPR050109">
    <property type="entry name" value="HTH-type_TetR-like_transc_reg"/>
</dbReference>
<dbReference type="Gene3D" id="1.10.357.10">
    <property type="entry name" value="Tetracycline Repressor, domain 2"/>
    <property type="match status" value="1"/>
</dbReference>
<reference evidence="4 5" key="1">
    <citation type="submission" date="2018-03" db="EMBL/GenBank/DDBJ databases">
        <title>Genomic Encyclopedia of Archaeal and Bacterial Type Strains, Phase II (KMG-II): from individual species to whole genera.</title>
        <authorList>
            <person name="Goeker M."/>
        </authorList>
    </citation>
    <scope>NUCLEOTIDE SEQUENCE [LARGE SCALE GENOMIC DNA]</scope>
    <source>
        <strain evidence="4 5">DSM 45348</strain>
    </source>
</reference>
<keyword evidence="5" id="KW-1185">Reference proteome</keyword>
<dbReference type="InterPro" id="IPR009057">
    <property type="entry name" value="Homeodomain-like_sf"/>
</dbReference>
<feature type="domain" description="HTH tetR-type" evidence="3">
    <location>
        <begin position="13"/>
        <end position="73"/>
    </location>
</feature>
<dbReference type="SUPFAM" id="SSF48498">
    <property type="entry name" value="Tetracyclin repressor-like, C-terminal domain"/>
    <property type="match status" value="1"/>
</dbReference>
<dbReference type="AlphaFoldDB" id="A0A2T0SFF0"/>
<evidence type="ECO:0000256" key="2">
    <source>
        <dbReference type="PROSITE-ProRule" id="PRU00335"/>
    </source>
</evidence>
<dbReference type="PANTHER" id="PTHR30055">
    <property type="entry name" value="HTH-TYPE TRANSCRIPTIONAL REGULATOR RUTR"/>
    <property type="match status" value="1"/>
</dbReference>
<evidence type="ECO:0000259" key="3">
    <source>
        <dbReference type="PROSITE" id="PS50977"/>
    </source>
</evidence>
<keyword evidence="1 2" id="KW-0238">DNA-binding</keyword>
<dbReference type="Pfam" id="PF17920">
    <property type="entry name" value="TetR_C_16"/>
    <property type="match status" value="1"/>
</dbReference>
<comment type="caution">
    <text evidence="4">The sequence shown here is derived from an EMBL/GenBank/DDBJ whole genome shotgun (WGS) entry which is preliminary data.</text>
</comment>
<evidence type="ECO:0000313" key="4">
    <source>
        <dbReference type="EMBL" id="PRY32134.1"/>
    </source>
</evidence>
<dbReference type="Gene3D" id="1.10.10.60">
    <property type="entry name" value="Homeodomain-like"/>
    <property type="match status" value="1"/>
</dbReference>
<dbReference type="RefSeq" id="WP_106125338.1">
    <property type="nucleotide sequence ID" value="NZ_PVZG01000002.1"/>
</dbReference>
<dbReference type="EMBL" id="PVZG01000002">
    <property type="protein sequence ID" value="PRY32134.1"/>
    <property type="molecule type" value="Genomic_DNA"/>
</dbReference>
<name>A0A2T0SFF0_9ACTN</name>
<protein>
    <submittedName>
        <fullName evidence="4">TetR family transcriptional regulator</fullName>
    </submittedName>
</protein>
<gene>
    <name evidence="4" type="ORF">CLV70_102345</name>
</gene>
<dbReference type="PRINTS" id="PR00455">
    <property type="entry name" value="HTHTETR"/>
</dbReference>
<dbReference type="GO" id="GO:0000976">
    <property type="term" value="F:transcription cis-regulatory region binding"/>
    <property type="evidence" value="ECO:0007669"/>
    <property type="project" value="TreeGrafter"/>
</dbReference>
<dbReference type="PANTHER" id="PTHR30055:SF235">
    <property type="entry name" value="TRANSCRIPTIONAL REGULATORY PROTEIN"/>
    <property type="match status" value="1"/>
</dbReference>
<sequence length="191" mass="20739">MTVEHDVPPRRSDRTRAAILAAARERFAADGYAKATIRAIAAQAGIDPSMVMRYYGSKEKLLAAAAEFGLEMPDVSQLSTSARSAALVQHLIDLCERDDTMIALLRLAATQQAAAERARTIVAQQIEPVVATIEPDPELATRRTGLLATQMMGLALTRYVLQLPAVVAMTAEELVAWISPVVEHYLTGRPE</sequence>
<evidence type="ECO:0000313" key="5">
    <source>
        <dbReference type="Proteomes" id="UP000239209"/>
    </source>
</evidence>
<evidence type="ECO:0000256" key="1">
    <source>
        <dbReference type="ARBA" id="ARBA00023125"/>
    </source>
</evidence>